<gene>
    <name evidence="1" type="ORF">LCGC14_0980950</name>
</gene>
<protein>
    <submittedName>
        <fullName evidence="1">Uncharacterized protein</fullName>
    </submittedName>
</protein>
<proteinExistence type="predicted"/>
<organism evidence="1">
    <name type="scientific">marine sediment metagenome</name>
    <dbReference type="NCBI Taxonomy" id="412755"/>
    <lineage>
        <taxon>unclassified sequences</taxon>
        <taxon>metagenomes</taxon>
        <taxon>ecological metagenomes</taxon>
    </lineage>
</organism>
<dbReference type="AlphaFoldDB" id="A0A0F9NV30"/>
<evidence type="ECO:0000313" key="1">
    <source>
        <dbReference type="EMBL" id="KKN15932.1"/>
    </source>
</evidence>
<comment type="caution">
    <text evidence="1">The sequence shown here is derived from an EMBL/GenBank/DDBJ whole genome shotgun (WGS) entry which is preliminary data.</text>
</comment>
<name>A0A0F9NV30_9ZZZZ</name>
<reference evidence="1" key="1">
    <citation type="journal article" date="2015" name="Nature">
        <title>Complex archaea that bridge the gap between prokaryotes and eukaryotes.</title>
        <authorList>
            <person name="Spang A."/>
            <person name="Saw J.H."/>
            <person name="Jorgensen S.L."/>
            <person name="Zaremba-Niedzwiedzka K."/>
            <person name="Martijn J."/>
            <person name="Lind A.E."/>
            <person name="van Eijk R."/>
            <person name="Schleper C."/>
            <person name="Guy L."/>
            <person name="Ettema T.J."/>
        </authorList>
    </citation>
    <scope>NUCLEOTIDE SEQUENCE</scope>
</reference>
<sequence length="47" mass="5609">MGRLFPRVREDNRASVALIPYRSQYFQIYGFHQYNRISHGKKLHSNG</sequence>
<accession>A0A0F9NV30</accession>
<dbReference type="EMBL" id="LAZR01003664">
    <property type="protein sequence ID" value="KKN15932.1"/>
    <property type="molecule type" value="Genomic_DNA"/>
</dbReference>